<reference evidence="2 3" key="1">
    <citation type="submission" date="2018-06" db="EMBL/GenBank/DDBJ databases">
        <title>Extensive metabolic versatility and redundancy in microbially diverse, dynamic hydrothermal sediments.</title>
        <authorList>
            <person name="Dombrowski N."/>
            <person name="Teske A."/>
            <person name="Baker B.J."/>
        </authorList>
    </citation>
    <scope>NUCLEOTIDE SEQUENCE [LARGE SCALE GENOMIC DNA]</scope>
    <source>
        <strain evidence="2">B47_G16</strain>
    </source>
</reference>
<accession>A0A497E2U9</accession>
<proteinExistence type="predicted"/>
<protein>
    <submittedName>
        <fullName evidence="2">Uncharacterized protein</fullName>
    </submittedName>
</protein>
<evidence type="ECO:0000313" key="3">
    <source>
        <dbReference type="Proteomes" id="UP000279422"/>
    </source>
</evidence>
<name>A0A497E2U9_UNCAE</name>
<dbReference type="Proteomes" id="UP000279422">
    <property type="component" value="Unassembled WGS sequence"/>
</dbReference>
<evidence type="ECO:0000256" key="1">
    <source>
        <dbReference type="SAM" id="Phobius"/>
    </source>
</evidence>
<organism evidence="2 3">
    <name type="scientific">Aerophobetes bacterium</name>
    <dbReference type="NCBI Taxonomy" id="2030807"/>
    <lineage>
        <taxon>Bacteria</taxon>
        <taxon>Candidatus Aerophobota</taxon>
    </lineage>
</organism>
<keyword evidence="1" id="KW-1133">Transmembrane helix</keyword>
<gene>
    <name evidence="2" type="ORF">DRJ00_07100</name>
</gene>
<feature type="transmembrane region" description="Helical" evidence="1">
    <location>
        <begin position="16"/>
        <end position="34"/>
    </location>
</feature>
<dbReference type="EMBL" id="QMPZ01000125">
    <property type="protein sequence ID" value="RLE07991.1"/>
    <property type="molecule type" value="Genomic_DNA"/>
</dbReference>
<sequence>MINHTSSRREKSLSESTSSCLILILAIVVLIAYFKEIREIGSISIIGYNKRNEKTSEKPLKARGYG</sequence>
<keyword evidence="1" id="KW-0812">Transmembrane</keyword>
<evidence type="ECO:0000313" key="2">
    <source>
        <dbReference type="EMBL" id="RLE07991.1"/>
    </source>
</evidence>
<comment type="caution">
    <text evidence="2">The sequence shown here is derived from an EMBL/GenBank/DDBJ whole genome shotgun (WGS) entry which is preliminary data.</text>
</comment>
<keyword evidence="1" id="KW-0472">Membrane</keyword>
<dbReference type="AlphaFoldDB" id="A0A497E2U9"/>